<dbReference type="Gene3D" id="3.30.70.1320">
    <property type="entry name" value="Multidrug efflux transporter AcrB pore domain like"/>
    <property type="match status" value="1"/>
</dbReference>
<dbReference type="Gene3D" id="1.20.1640.10">
    <property type="entry name" value="Multidrug efflux transporter AcrB transmembrane domain"/>
    <property type="match status" value="2"/>
</dbReference>
<keyword evidence="1" id="KW-0472">Membrane</keyword>
<dbReference type="RefSeq" id="WP_107272640.1">
    <property type="nucleotide sequence ID" value="NZ_PYMA01000029.1"/>
</dbReference>
<dbReference type="SUPFAM" id="SSF82693">
    <property type="entry name" value="Multidrug efflux transporter AcrB pore domain, PN1, PN2, PC1 and PC2 subdomains"/>
    <property type="match status" value="3"/>
</dbReference>
<dbReference type="PRINTS" id="PR00702">
    <property type="entry name" value="ACRIFLAVINRP"/>
</dbReference>
<reference evidence="2 3" key="1">
    <citation type="submission" date="2018-01" db="EMBL/GenBank/DDBJ databases">
        <title>Whole genome sequencing of Histamine producing bacteria.</title>
        <authorList>
            <person name="Butler K."/>
        </authorList>
    </citation>
    <scope>NUCLEOTIDE SEQUENCE [LARGE SCALE GENOMIC DNA]</scope>
    <source>
        <strain evidence="2 3">DSM 100436</strain>
    </source>
</reference>
<keyword evidence="1" id="KW-0812">Transmembrane</keyword>
<dbReference type="Gene3D" id="3.30.70.1440">
    <property type="entry name" value="Multidrug efflux transporter AcrB pore domain"/>
    <property type="match status" value="1"/>
</dbReference>
<keyword evidence="3" id="KW-1185">Reference proteome</keyword>
<protein>
    <submittedName>
        <fullName evidence="2">MFS transporter</fullName>
    </submittedName>
</protein>
<feature type="transmembrane region" description="Helical" evidence="1">
    <location>
        <begin position="432"/>
        <end position="454"/>
    </location>
</feature>
<feature type="transmembrane region" description="Helical" evidence="1">
    <location>
        <begin position="460"/>
        <end position="487"/>
    </location>
</feature>
<dbReference type="Gene3D" id="3.30.70.1430">
    <property type="entry name" value="Multidrug efflux transporter AcrB pore domain"/>
    <property type="match status" value="2"/>
</dbReference>
<organism evidence="2 3">
    <name type="scientific">Photobacterium sanctipauli</name>
    <dbReference type="NCBI Taxonomy" id="1342794"/>
    <lineage>
        <taxon>Bacteria</taxon>
        <taxon>Pseudomonadati</taxon>
        <taxon>Pseudomonadota</taxon>
        <taxon>Gammaproteobacteria</taxon>
        <taxon>Vibrionales</taxon>
        <taxon>Vibrionaceae</taxon>
        <taxon>Photobacterium</taxon>
    </lineage>
</organism>
<evidence type="ECO:0000256" key="1">
    <source>
        <dbReference type="SAM" id="Phobius"/>
    </source>
</evidence>
<dbReference type="GO" id="GO:0005886">
    <property type="term" value="C:plasma membrane"/>
    <property type="evidence" value="ECO:0007669"/>
    <property type="project" value="TreeGrafter"/>
</dbReference>
<dbReference type="SUPFAM" id="SSF82714">
    <property type="entry name" value="Multidrug efflux transporter AcrB TolC docking domain, DN and DC subdomains"/>
    <property type="match status" value="2"/>
</dbReference>
<feature type="transmembrane region" description="Helical" evidence="1">
    <location>
        <begin position="390"/>
        <end position="411"/>
    </location>
</feature>
<dbReference type="PANTHER" id="PTHR32063">
    <property type="match status" value="1"/>
</dbReference>
<feature type="transmembrane region" description="Helical" evidence="1">
    <location>
        <begin position="360"/>
        <end position="378"/>
    </location>
</feature>
<evidence type="ECO:0000313" key="2">
    <source>
        <dbReference type="EMBL" id="PSW09963.1"/>
    </source>
</evidence>
<keyword evidence="1" id="KW-1133">Transmembrane helix</keyword>
<dbReference type="PANTHER" id="PTHR32063:SF18">
    <property type="entry name" value="CATION EFFLUX SYSTEM PROTEIN"/>
    <property type="match status" value="1"/>
</dbReference>
<feature type="transmembrane region" description="Helical" evidence="1">
    <location>
        <begin position="915"/>
        <end position="937"/>
    </location>
</feature>
<proteinExistence type="predicted"/>
<dbReference type="AlphaFoldDB" id="A0A2T3N963"/>
<dbReference type="Pfam" id="PF00873">
    <property type="entry name" value="ACR_tran"/>
    <property type="match status" value="1"/>
</dbReference>
<evidence type="ECO:0000313" key="3">
    <source>
        <dbReference type="Proteomes" id="UP000241771"/>
    </source>
</evidence>
<dbReference type="Gene3D" id="3.30.2090.10">
    <property type="entry name" value="Multidrug efflux transporter AcrB TolC docking domain, DN and DC subdomains"/>
    <property type="match status" value="2"/>
</dbReference>
<feature type="transmembrane region" description="Helical" evidence="1">
    <location>
        <begin position="863"/>
        <end position="883"/>
    </location>
</feature>
<name>A0A2T3N963_9GAMM</name>
<dbReference type="InterPro" id="IPR001036">
    <property type="entry name" value="Acrflvin-R"/>
</dbReference>
<dbReference type="EMBL" id="PYMA01000029">
    <property type="protein sequence ID" value="PSW09963.1"/>
    <property type="molecule type" value="Genomic_DNA"/>
</dbReference>
<dbReference type="GO" id="GO:0042910">
    <property type="term" value="F:xenobiotic transmembrane transporter activity"/>
    <property type="evidence" value="ECO:0007669"/>
    <property type="project" value="TreeGrafter"/>
</dbReference>
<sequence length="1032" mass="112300">MNINAVINNTRLLILAVALVVVAGFSAMSTLPRAEDPVIHNRNASVITHFPGATAERVEALVTEQIETHLRQLEEIKELSSTSRPGISVVRIELKDSVTDSEPVWSRARDKLSDVQPLLPQGTSAPELDDDHGYAFTVLTSLTWQGDTQPNLLTLRRYAIELSNRLRVLSGTEFVDVYGLPDEEILVTLDPSAASALGRSAISLSQAIGQADAKNSAGELVNGSNRFALEVSDSLDSLDRVRRVPVAIDDNGYMIRIEDIAEVERSAASPPAELAYVAGKPAIIVATRMQPSLRVDQWTERVKTLLDNYQHEVPSNIGVDIIFEQQSYTENRLNELNGSLLMGFSIILVVLLLTLGFRSAIIVALSLPLTSLLTLTMMKFTGLPINQMSVTGLIVALGIMVDNAIVMVDTIQYHRHKGAAKIESAIKAVKHLWVPLLGSTLTTVLAFAPIFLMPGPAGEFVGAIAITVCFSLIGSYLISHTIVAGFASRWLPASKSQNHWYHTGIAIPALSKQFKRSIQLALKRPLITTGIVCILPFTGFWGAGQLTEQFFPPSDRDMFEIQVYLPPQASIYATTHTTKQVDKIMAEYEEVELVSWVAGANYPSFYYNMVGGQNGAPFFAQAMVKVSDFKAANRLIPELQKAFDEQLPQAQILVRKLEQGPPFNAPLEVRLYGPNLDRLKSIGEDIRLIMAQTPDVTHTRETLQPGTPKVWVNVNEEASQLSGLSLSGFADILQASFTGRLSGNIIEATESIPVRVRVDDASRENMSQLSSLPLPVQNDPSLIGLPVFALAELELNPSRGSIPRRDGQRVNVIEGYLRAGVLPQTALDHFQENLQSYQQTLPIGYTIEFGGESAERDESVGNLMANLTMVMTLLVLVVVISFNSFRLSQIIFLVGFLASGLGLLSVWFFNYPFGFTVIIGLLGLVGLAINAAIVILAELKSSPEACKGNENAIIEAVMNCTRHITSTTITTIGGFMPLILAGGGFWPPFAVAIAGGTLLTTLISFYFVPAAFRLSVKFKPLSHSPAAEAATA</sequence>
<feature type="transmembrane region" description="Helical" evidence="1">
    <location>
        <begin position="525"/>
        <end position="544"/>
    </location>
</feature>
<feature type="transmembrane region" description="Helical" evidence="1">
    <location>
        <begin position="890"/>
        <end position="909"/>
    </location>
</feature>
<feature type="transmembrane region" description="Helical" evidence="1">
    <location>
        <begin position="968"/>
        <end position="986"/>
    </location>
</feature>
<feature type="transmembrane region" description="Helical" evidence="1">
    <location>
        <begin position="336"/>
        <end position="353"/>
    </location>
</feature>
<comment type="caution">
    <text evidence="2">The sequence shown here is derived from an EMBL/GenBank/DDBJ whole genome shotgun (WGS) entry which is preliminary data.</text>
</comment>
<feature type="transmembrane region" description="Helical" evidence="1">
    <location>
        <begin position="992"/>
        <end position="1012"/>
    </location>
</feature>
<gene>
    <name evidence="2" type="ORF">C9I98_25390</name>
</gene>
<dbReference type="InterPro" id="IPR027463">
    <property type="entry name" value="AcrB_DN_DC_subdom"/>
</dbReference>
<dbReference type="SUPFAM" id="SSF82866">
    <property type="entry name" value="Multidrug efflux transporter AcrB transmembrane domain"/>
    <property type="match status" value="2"/>
</dbReference>
<dbReference type="Proteomes" id="UP000241771">
    <property type="component" value="Unassembled WGS sequence"/>
</dbReference>
<accession>A0A2T3N963</accession>